<evidence type="ECO:0000256" key="1">
    <source>
        <dbReference type="ARBA" id="ARBA00008609"/>
    </source>
</evidence>
<dbReference type="InterPro" id="IPR029043">
    <property type="entry name" value="GcvT/YgfZ_C"/>
</dbReference>
<dbReference type="InterPro" id="IPR013977">
    <property type="entry name" value="GcvT_C"/>
</dbReference>
<dbReference type="AlphaFoldDB" id="A0AAN9WKJ0"/>
<dbReference type="PANTHER" id="PTHR43757">
    <property type="entry name" value="AMINOMETHYLTRANSFERASE"/>
    <property type="match status" value="1"/>
</dbReference>
<comment type="similarity">
    <text evidence="1">Belongs to the GcvT family.</text>
</comment>
<feature type="domain" description="FAD dependent oxidoreductase" evidence="3">
    <location>
        <begin position="55"/>
        <end position="412"/>
    </location>
</feature>
<dbReference type="Gene3D" id="2.40.30.110">
    <property type="entry name" value="Aminomethyltransferase beta-barrel domains"/>
    <property type="match status" value="1"/>
</dbReference>
<dbReference type="Pfam" id="PF16350">
    <property type="entry name" value="FAO_M"/>
    <property type="match status" value="1"/>
</dbReference>
<feature type="domain" description="FAD dependent oxidoreductase central" evidence="6">
    <location>
        <begin position="415"/>
        <end position="468"/>
    </location>
</feature>
<evidence type="ECO:0000313" key="7">
    <source>
        <dbReference type="EMBL" id="KAK7872754.1"/>
    </source>
</evidence>
<dbReference type="InterPro" id="IPR036188">
    <property type="entry name" value="FAD/NAD-bd_sf"/>
</dbReference>
<dbReference type="InterPro" id="IPR006222">
    <property type="entry name" value="GCVT_N"/>
</dbReference>
<reference evidence="7 8" key="1">
    <citation type="submission" date="2024-03" db="EMBL/GenBank/DDBJ databases">
        <title>The genome assembly and annotation of the cricket Gryllus longicercus Weissman &amp; Gray.</title>
        <authorList>
            <person name="Szrajer S."/>
            <person name="Gray D."/>
            <person name="Ylla G."/>
        </authorList>
    </citation>
    <scope>NUCLEOTIDE SEQUENCE [LARGE SCALE GENOMIC DNA]</scope>
    <source>
        <strain evidence="7">DAG 2021-001</strain>
        <tissue evidence="7">Whole body minus gut</tissue>
    </source>
</reference>
<dbReference type="Pfam" id="PF08669">
    <property type="entry name" value="GCV_T_C"/>
    <property type="match status" value="1"/>
</dbReference>
<dbReference type="Gene3D" id="3.30.1360.120">
    <property type="entry name" value="Probable tRNA modification gtpase trme, domain 1"/>
    <property type="match status" value="1"/>
</dbReference>
<dbReference type="FunFam" id="3.50.50.60:FF:000769">
    <property type="entry name" value="Sarcosine dehydrogenase"/>
    <property type="match status" value="1"/>
</dbReference>
<dbReference type="Proteomes" id="UP001378592">
    <property type="component" value="Unassembled WGS sequence"/>
</dbReference>
<sequence>MFRYAISKIRPSWLDRPSFRLIQHHKKCLSTEQSQVTKEETPDPPKVPKVPSSSDVVIIGGGSAGCNLLYQLALRGVNAVLLEKSRITSGTTWHTAGLIWRLRPNDVEIQLLGVTRDLLMRLESETGFDPGWINNGGMYVAYTKERLDEYRRLATIGQTFGVESHILSPEETKKVFPLIDENVIHGTLYCPGDGVVDPAMLCNALTRSAVKAGGKFIESCPVTDILTDLNLFGSRQVSGVVTPYGTIKTNCVVNCCGVWSRELAAKLGIDLPLVPMKHAYVVTESIPGVRGLPNVRDHDASTYFRIQGDSLCMGGYEPNPIILDNVASDFEFSLYELDWIVFSAHMQGAVKLVPTFETAGIKSTVCGPESFTPDHKPLLGEDPRLFGLYHSCGYNSAGMMLGGGCGEQMAQWIINGRPDLHLFAYDIRRFTKEQTRNKTWIKERSHESYAKNYSIVFPHDQPLAGRNLYKDPFHKELLEAGCVFEERQGWERPGWFMKKKTAPILEYDWFGAYGSTRNVDDRYFNQLQGDYTFGFPKNHHLIGEECLACREQVALFDLSYFGKFYLCGPEAQQAADWLFTANTNRPFNKTVYSCLLNARGGVEGDVTITAIETGTGSQADPIFKGRGFYIVGSGMSAFHTWAHINSVLNQKNFQVALTDHTDKLGVLSIQGPNSRDLLQPLTEEDLSNESFPYATSKLTRVAGYLCRMIRVSFVGELGWELHLPMDSCVPVYNALWENGKRFGLRHAGYRALNSLSHEKGYHLWNFDLRTDDLPIESGLGFTCREEGDFLGKNALEVEKRKGIRKRLTFFQLQEQIPVWGLETVWKDGNVVGYLRRGDYGYALGASIGSGYVRHPEGRRITSDFITNGHYQVEVMGKRYDAIPFVKSPFDPQSKRPRGIYDEPLPVRQ</sequence>
<evidence type="ECO:0000259" key="4">
    <source>
        <dbReference type="Pfam" id="PF01571"/>
    </source>
</evidence>
<feature type="domain" description="Aminomethyltransferase C-terminal" evidence="5">
    <location>
        <begin position="805"/>
        <end position="889"/>
    </location>
</feature>
<dbReference type="SUPFAM" id="SSF51905">
    <property type="entry name" value="FAD/NAD(P)-binding domain"/>
    <property type="match status" value="1"/>
</dbReference>
<dbReference type="GO" id="GO:0005739">
    <property type="term" value="C:mitochondrion"/>
    <property type="evidence" value="ECO:0007669"/>
    <property type="project" value="TreeGrafter"/>
</dbReference>
<dbReference type="EMBL" id="JAZDUA010000020">
    <property type="protein sequence ID" value="KAK7872754.1"/>
    <property type="molecule type" value="Genomic_DNA"/>
</dbReference>
<evidence type="ECO:0008006" key="9">
    <source>
        <dbReference type="Google" id="ProtNLM"/>
    </source>
</evidence>
<gene>
    <name evidence="7" type="ORF">R5R35_011882</name>
</gene>
<dbReference type="InterPro" id="IPR032503">
    <property type="entry name" value="FAO_M"/>
</dbReference>
<accession>A0AAN9WKJ0</accession>
<name>A0AAN9WKJ0_9ORTH</name>
<evidence type="ECO:0000259" key="6">
    <source>
        <dbReference type="Pfam" id="PF16350"/>
    </source>
</evidence>
<dbReference type="SUPFAM" id="SSF54373">
    <property type="entry name" value="FAD-linked reductases, C-terminal domain"/>
    <property type="match status" value="1"/>
</dbReference>
<dbReference type="InterPro" id="IPR027266">
    <property type="entry name" value="TrmE/GcvT-like"/>
</dbReference>
<dbReference type="Gene3D" id="3.30.70.1400">
    <property type="entry name" value="Aminomethyltransferase beta-barrel domains"/>
    <property type="match status" value="1"/>
</dbReference>
<evidence type="ECO:0000313" key="8">
    <source>
        <dbReference type="Proteomes" id="UP001378592"/>
    </source>
</evidence>
<dbReference type="InterPro" id="IPR028896">
    <property type="entry name" value="GcvT/YgfZ/DmdA"/>
</dbReference>
<dbReference type="Pfam" id="PF01266">
    <property type="entry name" value="DAO"/>
    <property type="match status" value="1"/>
</dbReference>
<dbReference type="Gene3D" id="3.30.9.10">
    <property type="entry name" value="D-Amino Acid Oxidase, subunit A, domain 2"/>
    <property type="match status" value="1"/>
</dbReference>
<dbReference type="InterPro" id="IPR006076">
    <property type="entry name" value="FAD-dep_OxRdtase"/>
</dbReference>
<feature type="domain" description="GCVT N-terminal" evidence="4">
    <location>
        <begin position="473"/>
        <end position="784"/>
    </location>
</feature>
<evidence type="ECO:0000256" key="2">
    <source>
        <dbReference type="SAM" id="MobiDB-lite"/>
    </source>
</evidence>
<proteinExistence type="inferred from homology"/>
<protein>
    <recommendedName>
        <fullName evidence="9">Sarcosine dehydrogenase</fullName>
    </recommendedName>
</protein>
<organism evidence="7 8">
    <name type="scientific">Gryllus longicercus</name>
    <dbReference type="NCBI Taxonomy" id="2509291"/>
    <lineage>
        <taxon>Eukaryota</taxon>
        <taxon>Metazoa</taxon>
        <taxon>Ecdysozoa</taxon>
        <taxon>Arthropoda</taxon>
        <taxon>Hexapoda</taxon>
        <taxon>Insecta</taxon>
        <taxon>Pterygota</taxon>
        <taxon>Neoptera</taxon>
        <taxon>Polyneoptera</taxon>
        <taxon>Orthoptera</taxon>
        <taxon>Ensifera</taxon>
        <taxon>Gryllidea</taxon>
        <taxon>Grylloidea</taxon>
        <taxon>Gryllidae</taxon>
        <taxon>Gryllinae</taxon>
        <taxon>Gryllus</taxon>
    </lineage>
</organism>
<dbReference type="FunFam" id="2.40.30.110:FF:000008">
    <property type="entry name" value="Sarcosine dehydrogenase"/>
    <property type="match status" value="1"/>
</dbReference>
<dbReference type="SUPFAM" id="SSF103025">
    <property type="entry name" value="Folate-binding domain"/>
    <property type="match status" value="1"/>
</dbReference>
<keyword evidence="8" id="KW-1185">Reference proteome</keyword>
<dbReference type="Gene3D" id="3.50.50.60">
    <property type="entry name" value="FAD/NAD(P)-binding domain"/>
    <property type="match status" value="1"/>
</dbReference>
<feature type="region of interest" description="Disordered" evidence="2">
    <location>
        <begin position="31"/>
        <end position="51"/>
    </location>
</feature>
<dbReference type="PANTHER" id="PTHR43757:SF11">
    <property type="entry name" value="SARCOSINE DEHYDROGENASE"/>
    <property type="match status" value="1"/>
</dbReference>
<comment type="caution">
    <text evidence="7">The sequence shown here is derived from an EMBL/GenBank/DDBJ whole genome shotgun (WGS) entry which is preliminary data.</text>
</comment>
<evidence type="ECO:0000259" key="3">
    <source>
        <dbReference type="Pfam" id="PF01266"/>
    </source>
</evidence>
<dbReference type="SUPFAM" id="SSF101790">
    <property type="entry name" value="Aminomethyltransferase beta-barrel domain"/>
    <property type="match status" value="1"/>
</dbReference>
<dbReference type="Pfam" id="PF01571">
    <property type="entry name" value="GCV_T"/>
    <property type="match status" value="1"/>
</dbReference>
<evidence type="ECO:0000259" key="5">
    <source>
        <dbReference type="Pfam" id="PF08669"/>
    </source>
</evidence>